<comment type="cofactor">
    <cofactor evidence="1">
        <name>Zn(2+)</name>
        <dbReference type="ChEBI" id="CHEBI:29105"/>
    </cofactor>
</comment>
<dbReference type="PIRSF" id="PIRSF006157">
    <property type="entry name" value="Doxgns_DODA"/>
    <property type="match status" value="1"/>
</dbReference>
<keyword evidence="6" id="KW-0812">Transmembrane</keyword>
<accession>A0AAV1KYM3</accession>
<feature type="transmembrane region" description="Helical" evidence="6">
    <location>
        <begin position="7"/>
        <end position="25"/>
    </location>
</feature>
<keyword evidence="4" id="KW-0862">Zinc</keyword>
<dbReference type="Proteomes" id="UP001314205">
    <property type="component" value="Unassembled WGS sequence"/>
</dbReference>
<evidence type="ECO:0000313" key="9">
    <source>
        <dbReference type="Proteomes" id="UP001314205"/>
    </source>
</evidence>
<keyword evidence="3" id="KW-0479">Metal-binding</keyword>
<keyword evidence="5" id="KW-0560">Oxidoreductase</keyword>
<evidence type="ECO:0000313" key="8">
    <source>
        <dbReference type="EMBL" id="CAK1587850.1"/>
    </source>
</evidence>
<feature type="domain" description="Extradiol ring-cleavage dioxygenase class III enzyme subunit B" evidence="7">
    <location>
        <begin position="57"/>
        <end position="284"/>
    </location>
</feature>
<evidence type="ECO:0000259" key="7">
    <source>
        <dbReference type="Pfam" id="PF02900"/>
    </source>
</evidence>
<dbReference type="Pfam" id="PF02900">
    <property type="entry name" value="LigB"/>
    <property type="match status" value="1"/>
</dbReference>
<sequence>MFHLISVKFNIWLIIGVFVTLVIITDCHDSVYFAPSVFLNHGGGPAPILGIEDDLQIAESLRNISKIVDLKRLEAIIVVTAHREEDMVTISSGNHHDLLYDYSNYPPQSYKFTYDAPGDPVLAGKIHEAFEKAGIPSTLDEKRGWDHGVFIPMMLINPSADIPIIQVSILKNQNTKQHLNIGKVLYQFRKDGVAIFGSGMSYHNMVEFRKSEKVNDGVVVNEIFDSFLNEVLTGDVDAKKEILYWDKVPQGLDSHPPGEADHLMPLIVNIGAGGSSPGRNIFSSVYMHKFILSGFIWDKE</sequence>
<evidence type="ECO:0000256" key="1">
    <source>
        <dbReference type="ARBA" id="ARBA00001947"/>
    </source>
</evidence>
<keyword evidence="6" id="KW-1133">Transmembrane helix</keyword>
<dbReference type="PANTHER" id="PTHR30096:SF0">
    <property type="entry name" value="4,5-DOPA DIOXYGENASE EXTRADIOL-LIKE PROTEIN"/>
    <property type="match status" value="1"/>
</dbReference>
<evidence type="ECO:0000256" key="2">
    <source>
        <dbReference type="ARBA" id="ARBA00007581"/>
    </source>
</evidence>
<protein>
    <recommendedName>
        <fullName evidence="7">Extradiol ring-cleavage dioxygenase class III enzyme subunit B domain-containing protein</fullName>
    </recommendedName>
</protein>
<dbReference type="GO" id="GO:0016702">
    <property type="term" value="F:oxidoreductase activity, acting on single donors with incorporation of molecular oxygen, incorporation of two atoms of oxygen"/>
    <property type="evidence" value="ECO:0007669"/>
    <property type="project" value="UniProtKB-ARBA"/>
</dbReference>
<dbReference type="GO" id="GO:0008198">
    <property type="term" value="F:ferrous iron binding"/>
    <property type="evidence" value="ECO:0007669"/>
    <property type="project" value="InterPro"/>
</dbReference>
<comment type="caution">
    <text evidence="8">The sequence shown here is derived from an EMBL/GenBank/DDBJ whole genome shotgun (WGS) entry which is preliminary data.</text>
</comment>
<dbReference type="GO" id="GO:0008270">
    <property type="term" value="F:zinc ion binding"/>
    <property type="evidence" value="ECO:0007669"/>
    <property type="project" value="InterPro"/>
</dbReference>
<keyword evidence="6" id="KW-0472">Membrane</keyword>
<dbReference type="AlphaFoldDB" id="A0AAV1KYM3"/>
<dbReference type="Gene3D" id="3.40.830.10">
    <property type="entry name" value="LigB-like"/>
    <property type="match status" value="1"/>
</dbReference>
<gene>
    <name evidence="8" type="ORF">PARMNEM_LOCUS8563</name>
</gene>
<organism evidence="8 9">
    <name type="scientific">Parnassius mnemosyne</name>
    <name type="common">clouded apollo</name>
    <dbReference type="NCBI Taxonomy" id="213953"/>
    <lineage>
        <taxon>Eukaryota</taxon>
        <taxon>Metazoa</taxon>
        <taxon>Ecdysozoa</taxon>
        <taxon>Arthropoda</taxon>
        <taxon>Hexapoda</taxon>
        <taxon>Insecta</taxon>
        <taxon>Pterygota</taxon>
        <taxon>Neoptera</taxon>
        <taxon>Endopterygota</taxon>
        <taxon>Lepidoptera</taxon>
        <taxon>Glossata</taxon>
        <taxon>Ditrysia</taxon>
        <taxon>Papilionoidea</taxon>
        <taxon>Papilionidae</taxon>
        <taxon>Parnassiinae</taxon>
        <taxon>Parnassini</taxon>
        <taxon>Parnassius</taxon>
        <taxon>Driopa</taxon>
    </lineage>
</organism>
<reference evidence="8 9" key="1">
    <citation type="submission" date="2023-11" db="EMBL/GenBank/DDBJ databases">
        <authorList>
            <person name="Hedman E."/>
            <person name="Englund M."/>
            <person name="Stromberg M."/>
            <person name="Nyberg Akerstrom W."/>
            <person name="Nylinder S."/>
            <person name="Jareborg N."/>
            <person name="Kallberg Y."/>
            <person name="Kronander E."/>
        </authorList>
    </citation>
    <scope>NUCLEOTIDE SEQUENCE [LARGE SCALE GENOMIC DNA]</scope>
</reference>
<dbReference type="InterPro" id="IPR014436">
    <property type="entry name" value="Extradiol_dOase_DODA"/>
</dbReference>
<comment type="similarity">
    <text evidence="2">Belongs to the DODA-type extradiol aromatic ring-opening dioxygenase family.</text>
</comment>
<keyword evidence="9" id="KW-1185">Reference proteome</keyword>
<proteinExistence type="inferred from homology"/>
<evidence type="ECO:0000256" key="6">
    <source>
        <dbReference type="SAM" id="Phobius"/>
    </source>
</evidence>
<dbReference type="InterPro" id="IPR004183">
    <property type="entry name" value="Xdiol_dOase_suB"/>
</dbReference>
<dbReference type="SUPFAM" id="SSF53213">
    <property type="entry name" value="LigB-like"/>
    <property type="match status" value="1"/>
</dbReference>
<evidence type="ECO:0000256" key="4">
    <source>
        <dbReference type="ARBA" id="ARBA00022833"/>
    </source>
</evidence>
<dbReference type="CDD" id="cd07363">
    <property type="entry name" value="45_DOPA_Dioxygenase"/>
    <property type="match status" value="1"/>
</dbReference>
<evidence type="ECO:0000256" key="5">
    <source>
        <dbReference type="ARBA" id="ARBA00023002"/>
    </source>
</evidence>
<dbReference type="EMBL" id="CAVLGL010000082">
    <property type="protein sequence ID" value="CAK1587850.1"/>
    <property type="molecule type" value="Genomic_DNA"/>
</dbReference>
<name>A0AAV1KYM3_9NEOP</name>
<evidence type="ECO:0000256" key="3">
    <source>
        <dbReference type="ARBA" id="ARBA00022723"/>
    </source>
</evidence>
<dbReference type="PANTHER" id="PTHR30096">
    <property type="entry name" value="4,5-DOPA DIOXYGENASE EXTRADIOL-LIKE PROTEIN"/>
    <property type="match status" value="1"/>
</dbReference>